<dbReference type="STRING" id="1220924.W2S469"/>
<dbReference type="VEuPathDB" id="FungiDB:HMPREF1541_02655"/>
<gene>
    <name evidence="2" type="ORF">HMPREF1541_02655</name>
</gene>
<feature type="signal peptide" evidence="1">
    <location>
        <begin position="1"/>
        <end position="24"/>
    </location>
</feature>
<dbReference type="SUPFAM" id="SSF53335">
    <property type="entry name" value="S-adenosyl-L-methionine-dependent methyltransferases"/>
    <property type="match status" value="1"/>
</dbReference>
<dbReference type="HOGENOM" id="CLU_030612_2_0_1"/>
<organism evidence="2 3">
    <name type="scientific">Cyphellophora europaea (strain CBS 101466)</name>
    <name type="common">Phialophora europaea</name>
    <dbReference type="NCBI Taxonomy" id="1220924"/>
    <lineage>
        <taxon>Eukaryota</taxon>
        <taxon>Fungi</taxon>
        <taxon>Dikarya</taxon>
        <taxon>Ascomycota</taxon>
        <taxon>Pezizomycotina</taxon>
        <taxon>Eurotiomycetes</taxon>
        <taxon>Chaetothyriomycetidae</taxon>
        <taxon>Chaetothyriales</taxon>
        <taxon>Cyphellophoraceae</taxon>
        <taxon>Cyphellophora</taxon>
    </lineage>
</organism>
<dbReference type="SMART" id="SM01296">
    <property type="entry name" value="N2227"/>
    <property type="match status" value="1"/>
</dbReference>
<protein>
    <submittedName>
        <fullName evidence="2">Uncharacterized protein</fullName>
    </submittedName>
</protein>
<proteinExistence type="predicted"/>
<keyword evidence="3" id="KW-1185">Reference proteome</keyword>
<dbReference type="Gene3D" id="3.40.50.150">
    <property type="entry name" value="Vaccinia Virus protein VP39"/>
    <property type="match status" value="1"/>
</dbReference>
<feature type="chain" id="PRO_5004825509" evidence="1">
    <location>
        <begin position="25"/>
        <end position="448"/>
    </location>
</feature>
<dbReference type="InterPro" id="IPR029063">
    <property type="entry name" value="SAM-dependent_MTases_sf"/>
</dbReference>
<evidence type="ECO:0000313" key="2">
    <source>
        <dbReference type="EMBL" id="ETN43496.1"/>
    </source>
</evidence>
<dbReference type="OrthoDB" id="4158463at2759"/>
<evidence type="ECO:0000313" key="3">
    <source>
        <dbReference type="Proteomes" id="UP000030752"/>
    </source>
</evidence>
<keyword evidence="1" id="KW-0732">Signal</keyword>
<dbReference type="InterPro" id="IPR012901">
    <property type="entry name" value="CARME"/>
</dbReference>
<dbReference type="Proteomes" id="UP000030752">
    <property type="component" value="Unassembled WGS sequence"/>
</dbReference>
<dbReference type="GeneID" id="19969994"/>
<name>W2S469_CYPE1</name>
<dbReference type="AlphaFoldDB" id="W2S469"/>
<dbReference type="GO" id="GO:0008757">
    <property type="term" value="F:S-adenosylmethionine-dependent methyltransferase activity"/>
    <property type="evidence" value="ECO:0007669"/>
    <property type="project" value="InterPro"/>
</dbReference>
<evidence type="ECO:0000256" key="1">
    <source>
        <dbReference type="SAM" id="SignalP"/>
    </source>
</evidence>
<dbReference type="InParanoid" id="W2S469"/>
<dbReference type="FunCoup" id="W2S469">
    <property type="interactions" value="49"/>
</dbReference>
<accession>W2S469</accession>
<dbReference type="RefSeq" id="XP_008715232.1">
    <property type="nucleotide sequence ID" value="XM_008717010.1"/>
</dbReference>
<dbReference type="Pfam" id="PF07942">
    <property type="entry name" value="CARME"/>
    <property type="match status" value="1"/>
</dbReference>
<sequence>MWKRCCYLFLAIQAPLRFIASAGGIEQGIDANHRPVAGLSDAVVLHEPQWQVADHRHEQERERLLHRIRRETGKWDDKHPRWKILEALHGFARYRDLAGAEVDRFEDLYKHVPSKHKKILESAIKYDSNFDEARSLLDVNAIVCNEIVSSALTFYNISRIELDDFIDARAGRMDKGLRTSVSQALKHLVRDWSSEGHVERDVTFPFIFDALDSYLPVPNATHPATQSVLVPGAGLGRLAHEIATRNPHLAVTANEYSAYMNLAYRFASSLSLSEQRTIHPFVESWSHARTRHELFRPISIPDASAPTYSGSVNRPLLVEGDFTRLFPHSPHRGPWDAIVTLFFIDTARNLMQYLETIHGLLEEGGLWINVGPLLYGSAPWVQLSLDEVVAVSERMGFVFEKQAWEEKEVLYNFNGSSLYKNGYVAQFWVARKASAKRDARGNGWWGLW</sequence>
<dbReference type="EMBL" id="KB822718">
    <property type="protein sequence ID" value="ETN43496.1"/>
    <property type="molecule type" value="Genomic_DNA"/>
</dbReference>
<dbReference type="PANTHER" id="PTHR12303:SF13">
    <property type="match status" value="1"/>
</dbReference>
<dbReference type="PANTHER" id="PTHR12303">
    <property type="entry name" value="CARNOSINE N-METHYLTRANSFERASE"/>
    <property type="match status" value="1"/>
</dbReference>
<dbReference type="eggNOG" id="KOG2798">
    <property type="taxonomic scope" value="Eukaryota"/>
</dbReference>
<reference evidence="2 3" key="1">
    <citation type="submission" date="2013-03" db="EMBL/GenBank/DDBJ databases">
        <title>The Genome Sequence of Phialophora europaea CBS 101466.</title>
        <authorList>
            <consortium name="The Broad Institute Genomics Platform"/>
            <person name="Cuomo C."/>
            <person name="de Hoog S."/>
            <person name="Gorbushina A."/>
            <person name="Walker B."/>
            <person name="Young S.K."/>
            <person name="Zeng Q."/>
            <person name="Gargeya S."/>
            <person name="Fitzgerald M."/>
            <person name="Haas B."/>
            <person name="Abouelleil A."/>
            <person name="Allen A.W."/>
            <person name="Alvarado L."/>
            <person name="Arachchi H.M."/>
            <person name="Berlin A.M."/>
            <person name="Chapman S.B."/>
            <person name="Gainer-Dewar J."/>
            <person name="Goldberg J."/>
            <person name="Griggs A."/>
            <person name="Gujja S."/>
            <person name="Hansen M."/>
            <person name="Howarth C."/>
            <person name="Imamovic A."/>
            <person name="Ireland A."/>
            <person name="Larimer J."/>
            <person name="McCowan C."/>
            <person name="Murphy C."/>
            <person name="Pearson M."/>
            <person name="Poon T.W."/>
            <person name="Priest M."/>
            <person name="Roberts A."/>
            <person name="Saif S."/>
            <person name="Shea T."/>
            <person name="Sisk P."/>
            <person name="Sykes S."/>
            <person name="Wortman J."/>
            <person name="Nusbaum C."/>
            <person name="Birren B."/>
        </authorList>
    </citation>
    <scope>NUCLEOTIDE SEQUENCE [LARGE SCALE GENOMIC DNA]</scope>
    <source>
        <strain evidence="2 3">CBS 101466</strain>
    </source>
</reference>